<sequence>MSAHSGNKAMPPRRTTTKGFKRTDSLLSQQIRKASETRGFAQSRLLTHWTEIAGEATAAISRPVEVSYGRKEGIGATLTLLTTGANAPMLEMQKEQLRARVNAVYGHNAIARVRITQTAATGFAEGQVAFDHKPKAEKTAPNPALQRKAAEAAKPVADEGLREALARLGENILNKNQS</sequence>
<reference evidence="2 3" key="1">
    <citation type="submission" date="2007-11" db="EMBL/GenBank/DDBJ databases">
        <authorList>
            <person name="Wagner-Dobler I."/>
            <person name="Ferriera S."/>
            <person name="Johnson J."/>
            <person name="Kravitz S."/>
            <person name="Beeson K."/>
            <person name="Sutton G."/>
            <person name="Rogers Y.-H."/>
            <person name="Friedman R."/>
            <person name="Frazier M."/>
            <person name="Venter J.C."/>
        </authorList>
    </citation>
    <scope>NUCLEOTIDE SEQUENCE [LARGE SCALE GENOMIC DNA]</scope>
    <source>
        <strain evidence="2 3">HEL-45</strain>
    </source>
</reference>
<dbReference type="InterPro" id="IPR010593">
    <property type="entry name" value="DUF1159"/>
</dbReference>
<feature type="region of interest" description="Disordered" evidence="1">
    <location>
        <begin position="133"/>
        <end position="156"/>
    </location>
</feature>
<accession>A0ABP2DFN6</accession>
<name>A0ABP2DFN6_9RHOB</name>
<evidence type="ECO:0000256" key="1">
    <source>
        <dbReference type="SAM" id="MobiDB-lite"/>
    </source>
</evidence>
<evidence type="ECO:0008006" key="4">
    <source>
        <dbReference type="Google" id="ProtNLM"/>
    </source>
</evidence>
<evidence type="ECO:0000313" key="2">
    <source>
        <dbReference type="EMBL" id="EDQ06642.1"/>
    </source>
</evidence>
<dbReference type="InterPro" id="IPR007922">
    <property type="entry name" value="DciA-like"/>
</dbReference>
<dbReference type="Proteomes" id="UP000003257">
    <property type="component" value="Unassembled WGS sequence"/>
</dbReference>
<organism evidence="2 3">
    <name type="scientific">Sulfitobacter indolifex HEL-45</name>
    <dbReference type="NCBI Taxonomy" id="391624"/>
    <lineage>
        <taxon>Bacteria</taxon>
        <taxon>Pseudomonadati</taxon>
        <taxon>Pseudomonadota</taxon>
        <taxon>Alphaproteobacteria</taxon>
        <taxon>Rhodobacterales</taxon>
        <taxon>Roseobacteraceae</taxon>
        <taxon>Sulfitobacter</taxon>
    </lineage>
</organism>
<protein>
    <recommendedName>
        <fullName evidence="4">RNA-binding protein</fullName>
    </recommendedName>
</protein>
<feature type="region of interest" description="Disordered" evidence="1">
    <location>
        <begin position="1"/>
        <end position="22"/>
    </location>
</feature>
<dbReference type="EMBL" id="ABID01000001">
    <property type="protein sequence ID" value="EDQ06642.1"/>
    <property type="molecule type" value="Genomic_DNA"/>
</dbReference>
<gene>
    <name evidence="2" type="ORF">OIHEL45_07490</name>
</gene>
<comment type="caution">
    <text evidence="2">The sequence shown here is derived from an EMBL/GenBank/DDBJ whole genome shotgun (WGS) entry which is preliminary data.</text>
</comment>
<dbReference type="PIRSF" id="PIRSF032064">
    <property type="entry name" value="UCP032064"/>
    <property type="match status" value="1"/>
</dbReference>
<proteinExistence type="predicted"/>
<dbReference type="Pfam" id="PF05258">
    <property type="entry name" value="DciA"/>
    <property type="match status" value="1"/>
</dbReference>
<keyword evidence="3" id="KW-1185">Reference proteome</keyword>
<evidence type="ECO:0000313" key="3">
    <source>
        <dbReference type="Proteomes" id="UP000003257"/>
    </source>
</evidence>